<evidence type="ECO:0000313" key="2">
    <source>
        <dbReference type="Proteomes" id="UP000807504"/>
    </source>
</evidence>
<proteinExistence type="predicted"/>
<organism evidence="1 2">
    <name type="scientific">Argiope bruennichi</name>
    <name type="common">Wasp spider</name>
    <name type="synonym">Aranea bruennichi</name>
    <dbReference type="NCBI Taxonomy" id="94029"/>
    <lineage>
        <taxon>Eukaryota</taxon>
        <taxon>Metazoa</taxon>
        <taxon>Ecdysozoa</taxon>
        <taxon>Arthropoda</taxon>
        <taxon>Chelicerata</taxon>
        <taxon>Arachnida</taxon>
        <taxon>Araneae</taxon>
        <taxon>Araneomorphae</taxon>
        <taxon>Entelegynae</taxon>
        <taxon>Araneoidea</taxon>
        <taxon>Araneidae</taxon>
        <taxon>Argiope</taxon>
    </lineage>
</organism>
<dbReference type="PANTHER" id="PTHR46060">
    <property type="entry name" value="MARINER MOS1 TRANSPOSASE-LIKE PROTEIN"/>
    <property type="match status" value="1"/>
</dbReference>
<accession>A0A8T0FSA9</accession>
<gene>
    <name evidence="1" type="ORF">HNY73_006435</name>
</gene>
<protein>
    <submittedName>
        <fullName evidence="1">Uncharacterized protein</fullName>
    </submittedName>
</protein>
<dbReference type="InterPro" id="IPR052709">
    <property type="entry name" value="Transposase-MT_Hybrid"/>
</dbReference>
<evidence type="ECO:0000313" key="1">
    <source>
        <dbReference type="EMBL" id="KAF8791593.1"/>
    </source>
</evidence>
<comment type="caution">
    <text evidence="1">The sequence shown here is derived from an EMBL/GenBank/DDBJ whole genome shotgun (WGS) entry which is preliminary data.</text>
</comment>
<dbReference type="EMBL" id="JABXBU010000011">
    <property type="protein sequence ID" value="KAF8791593.1"/>
    <property type="molecule type" value="Genomic_DNA"/>
</dbReference>
<dbReference type="AlphaFoldDB" id="A0A8T0FSA9"/>
<name>A0A8T0FSA9_ARGBR</name>
<keyword evidence="2" id="KW-1185">Reference proteome</keyword>
<dbReference type="Proteomes" id="UP000807504">
    <property type="component" value="Unassembled WGS sequence"/>
</dbReference>
<sequence>MEAGKEEQRGEVRFFYCKRNVRREIHARMSAVHGKNSMPRARVFERNKRFRYGQVSLKDSSRPGEAHLVIILYVISAVNAAVRNDCRWTMKDIRLMMSINYGIAHSIFTEHLKYRKICAQWVPHCLTEEQKLKRMST</sequence>
<reference evidence="1" key="2">
    <citation type="submission" date="2020-06" db="EMBL/GenBank/DDBJ databases">
        <authorList>
            <person name="Sheffer M."/>
        </authorList>
    </citation>
    <scope>NUCLEOTIDE SEQUENCE</scope>
</reference>
<dbReference type="PANTHER" id="PTHR46060:SF1">
    <property type="entry name" value="MARINER MOS1 TRANSPOSASE-LIKE PROTEIN"/>
    <property type="match status" value="1"/>
</dbReference>
<reference evidence="1" key="1">
    <citation type="journal article" date="2020" name="bioRxiv">
        <title>Chromosome-level reference genome of the European wasp spider Argiope bruennichi: a resource for studies on range expansion and evolutionary adaptation.</title>
        <authorList>
            <person name="Sheffer M.M."/>
            <person name="Hoppe A."/>
            <person name="Krehenwinkel H."/>
            <person name="Uhl G."/>
            <person name="Kuss A.W."/>
            <person name="Jensen L."/>
            <person name="Jensen C."/>
            <person name="Gillespie R.G."/>
            <person name="Hoff K.J."/>
            <person name="Prost S."/>
        </authorList>
    </citation>
    <scope>NUCLEOTIDE SEQUENCE</scope>
</reference>